<reference evidence="2 3" key="1">
    <citation type="journal article" date="2019" name="J. Hered.">
        <title>An Improved Genome Assembly for Drosophila navojoa, the Basal Species in the mojavensis Cluster.</title>
        <authorList>
            <person name="Vanderlinde T."/>
            <person name="Dupim E.G."/>
            <person name="Nazario-Yepiz N.O."/>
            <person name="Carvalho A.B."/>
        </authorList>
    </citation>
    <scope>NUCLEOTIDE SEQUENCE [LARGE SCALE GENOMIC DNA]</scope>
    <source>
        <strain evidence="2">Navoj_Jal97</strain>
        <tissue evidence="2">Whole organism</tissue>
    </source>
</reference>
<gene>
    <name evidence="2" type="ORF">AWZ03_015167</name>
</gene>
<accession>A0A484AQJ0</accession>
<comment type="caution">
    <text evidence="2">The sequence shown here is derived from an EMBL/GenBank/DDBJ whole genome shotgun (WGS) entry which is preliminary data.</text>
</comment>
<evidence type="ECO:0000313" key="2">
    <source>
        <dbReference type="EMBL" id="TDG38412.1"/>
    </source>
</evidence>
<proteinExistence type="predicted"/>
<sequence length="96" mass="10415">MKMKEEPIEEVSLRSVPSISIESDRSGGPKWPKVRGQERKRGPEAACWSPTLEANVVLAGGGLPVDGRDASKDGESPARSIERCRSSPKVELKELS</sequence>
<evidence type="ECO:0000313" key="3">
    <source>
        <dbReference type="Proteomes" id="UP000295192"/>
    </source>
</evidence>
<feature type="compositionally biased region" description="Basic and acidic residues" evidence="1">
    <location>
        <begin position="66"/>
        <end position="96"/>
    </location>
</feature>
<dbReference type="Proteomes" id="UP000295192">
    <property type="component" value="Unassembled WGS sequence"/>
</dbReference>
<keyword evidence="3" id="KW-1185">Reference proteome</keyword>
<name>A0A484AQJ0_DRONA</name>
<dbReference type="EMBL" id="LSRL02003798">
    <property type="protein sequence ID" value="TDG38412.1"/>
    <property type="molecule type" value="Genomic_DNA"/>
</dbReference>
<dbReference type="AlphaFoldDB" id="A0A484AQJ0"/>
<feature type="region of interest" description="Disordered" evidence="1">
    <location>
        <begin position="1"/>
        <end position="46"/>
    </location>
</feature>
<organism evidence="2 3">
    <name type="scientific">Drosophila navojoa</name>
    <name type="common">Fruit fly</name>
    <dbReference type="NCBI Taxonomy" id="7232"/>
    <lineage>
        <taxon>Eukaryota</taxon>
        <taxon>Metazoa</taxon>
        <taxon>Ecdysozoa</taxon>
        <taxon>Arthropoda</taxon>
        <taxon>Hexapoda</taxon>
        <taxon>Insecta</taxon>
        <taxon>Pterygota</taxon>
        <taxon>Neoptera</taxon>
        <taxon>Endopterygota</taxon>
        <taxon>Diptera</taxon>
        <taxon>Brachycera</taxon>
        <taxon>Muscomorpha</taxon>
        <taxon>Ephydroidea</taxon>
        <taxon>Drosophilidae</taxon>
        <taxon>Drosophila</taxon>
    </lineage>
</organism>
<feature type="region of interest" description="Disordered" evidence="1">
    <location>
        <begin position="61"/>
        <end position="96"/>
    </location>
</feature>
<protein>
    <submittedName>
        <fullName evidence="2">Uncharacterized protein</fullName>
    </submittedName>
</protein>
<evidence type="ECO:0000256" key="1">
    <source>
        <dbReference type="SAM" id="MobiDB-lite"/>
    </source>
</evidence>